<dbReference type="RefSeq" id="XP_034114668.1">
    <property type="nucleotide sequence ID" value="XM_034258777.2"/>
</dbReference>
<evidence type="ECO:0000256" key="6">
    <source>
        <dbReference type="ARBA" id="ARBA00023145"/>
    </source>
</evidence>
<evidence type="ECO:0000259" key="9">
    <source>
        <dbReference type="PROSITE" id="PS50240"/>
    </source>
</evidence>
<gene>
    <name evidence="11" type="primary">LOC117574810</name>
</gene>
<feature type="domain" description="Peptidase S1" evidence="9">
    <location>
        <begin position="31"/>
        <end position="253"/>
    </location>
</feature>
<dbReference type="InterPro" id="IPR018114">
    <property type="entry name" value="TRYPSIN_HIS"/>
</dbReference>
<dbReference type="Gene3D" id="2.40.10.10">
    <property type="entry name" value="Trypsin-like serine proteases"/>
    <property type="match status" value="1"/>
</dbReference>
<evidence type="ECO:0000256" key="5">
    <source>
        <dbReference type="ARBA" id="ARBA00022825"/>
    </source>
</evidence>
<keyword evidence="2" id="KW-0645">Protease</keyword>
<dbReference type="InterPro" id="IPR001254">
    <property type="entry name" value="Trypsin_dom"/>
</dbReference>
<keyword evidence="3 8" id="KW-0732">Signal</keyword>
<dbReference type="InterPro" id="IPR043504">
    <property type="entry name" value="Peptidase_S1_PA_chymotrypsin"/>
</dbReference>
<evidence type="ECO:0000313" key="11">
    <source>
        <dbReference type="RefSeq" id="XP_034114668.1"/>
    </source>
</evidence>
<dbReference type="PROSITE" id="PS50240">
    <property type="entry name" value="TRYPSIN_DOM"/>
    <property type="match status" value="1"/>
</dbReference>
<dbReference type="SMART" id="SM00020">
    <property type="entry name" value="Tryp_SPc"/>
    <property type="match status" value="1"/>
</dbReference>
<dbReference type="OrthoDB" id="546450at2759"/>
<dbReference type="GO" id="GO:0004252">
    <property type="term" value="F:serine-type endopeptidase activity"/>
    <property type="evidence" value="ECO:0007669"/>
    <property type="project" value="InterPro"/>
</dbReference>
<evidence type="ECO:0000256" key="4">
    <source>
        <dbReference type="ARBA" id="ARBA00022801"/>
    </source>
</evidence>
<evidence type="ECO:0000256" key="7">
    <source>
        <dbReference type="ARBA" id="ARBA00023157"/>
    </source>
</evidence>
<dbReference type="InterPro" id="IPR009003">
    <property type="entry name" value="Peptidase_S1_PA"/>
</dbReference>
<feature type="signal peptide" evidence="8">
    <location>
        <begin position="1"/>
        <end position="17"/>
    </location>
</feature>
<feature type="chain" id="PRO_5027813560" evidence="8">
    <location>
        <begin position="18"/>
        <end position="257"/>
    </location>
</feature>
<dbReference type="PANTHER" id="PTHR24276">
    <property type="entry name" value="POLYSERASE-RELATED"/>
    <property type="match status" value="1"/>
</dbReference>
<evidence type="ECO:0000256" key="8">
    <source>
        <dbReference type="SAM" id="SignalP"/>
    </source>
</evidence>
<keyword evidence="5" id="KW-0720">Serine protease</keyword>
<keyword evidence="6" id="KW-0865">Zymogen</keyword>
<dbReference type="InterPro" id="IPR050430">
    <property type="entry name" value="Peptidase_S1"/>
</dbReference>
<dbReference type="Pfam" id="PF00089">
    <property type="entry name" value="Trypsin"/>
    <property type="match status" value="1"/>
</dbReference>
<dbReference type="SUPFAM" id="SSF50494">
    <property type="entry name" value="Trypsin-like serine proteases"/>
    <property type="match status" value="1"/>
</dbReference>
<keyword evidence="4" id="KW-0378">Hydrolase</keyword>
<comment type="similarity">
    <text evidence="1">Belongs to the peptidase S1 family.</text>
</comment>
<dbReference type="CDD" id="cd00190">
    <property type="entry name" value="Tryp_SPc"/>
    <property type="match status" value="1"/>
</dbReference>
<evidence type="ECO:0000256" key="1">
    <source>
        <dbReference type="ARBA" id="ARBA00007664"/>
    </source>
</evidence>
<dbReference type="InterPro" id="IPR001314">
    <property type="entry name" value="Peptidase_S1A"/>
</dbReference>
<name>A0A6P8XNN2_DROAB</name>
<dbReference type="PROSITE" id="PS00134">
    <property type="entry name" value="TRYPSIN_HIS"/>
    <property type="match status" value="1"/>
</dbReference>
<accession>A0A6P8XNN2</accession>
<dbReference type="PANTHER" id="PTHR24276:SF94">
    <property type="entry name" value="AT20289P-RELATED"/>
    <property type="match status" value="1"/>
</dbReference>
<sequence length="257" mass="28989">MYFNGVILLMLMPAIFADEELPERDLIQPRIFHGKPISLRTLGGYAVQIYRGSTLVCTGTLLSKNHILTAAHCFERANFTDFYVVAGENDQVDFYFEEDRNYVIKGKRHPDYNKLQFIGDIAVVKVRYPIRGRGTGYMNLCSRLMSAGNMVTVSGWGASENQRNHNELRTMRIPIVAKPECNEKMAIKLPVNVICASNYKKSTLCNGDSGGPMIFNGEVCGVSTWTFECGNTIKPDIFMSVYVYRDFINKAMDEMGD</sequence>
<evidence type="ECO:0000256" key="3">
    <source>
        <dbReference type="ARBA" id="ARBA00022729"/>
    </source>
</evidence>
<proteinExistence type="inferred from homology"/>
<evidence type="ECO:0000313" key="10">
    <source>
        <dbReference type="Proteomes" id="UP000515160"/>
    </source>
</evidence>
<dbReference type="Proteomes" id="UP000515160">
    <property type="component" value="Chromosome 2R"/>
</dbReference>
<organism evidence="10 11">
    <name type="scientific">Drosophila albomicans</name>
    <name type="common">Fruit fly</name>
    <dbReference type="NCBI Taxonomy" id="7291"/>
    <lineage>
        <taxon>Eukaryota</taxon>
        <taxon>Metazoa</taxon>
        <taxon>Ecdysozoa</taxon>
        <taxon>Arthropoda</taxon>
        <taxon>Hexapoda</taxon>
        <taxon>Insecta</taxon>
        <taxon>Pterygota</taxon>
        <taxon>Neoptera</taxon>
        <taxon>Endopterygota</taxon>
        <taxon>Diptera</taxon>
        <taxon>Brachycera</taxon>
        <taxon>Muscomorpha</taxon>
        <taxon>Ephydroidea</taxon>
        <taxon>Drosophilidae</taxon>
        <taxon>Drosophila</taxon>
    </lineage>
</organism>
<dbReference type="AlphaFoldDB" id="A0A6P8XNN2"/>
<reference evidence="11" key="1">
    <citation type="submission" date="2025-08" db="UniProtKB">
        <authorList>
            <consortium name="RefSeq"/>
        </authorList>
    </citation>
    <scope>IDENTIFICATION</scope>
    <source>
        <strain evidence="11">15112-1751.03</strain>
        <tissue evidence="11">Whole Adult</tissue>
    </source>
</reference>
<protein>
    <submittedName>
        <fullName evidence="11">Seminase</fullName>
    </submittedName>
</protein>
<dbReference type="PRINTS" id="PR00722">
    <property type="entry name" value="CHYMOTRYPSIN"/>
</dbReference>
<keyword evidence="7" id="KW-1015">Disulfide bond</keyword>
<dbReference type="GO" id="GO:0006508">
    <property type="term" value="P:proteolysis"/>
    <property type="evidence" value="ECO:0007669"/>
    <property type="project" value="UniProtKB-KW"/>
</dbReference>
<evidence type="ECO:0000256" key="2">
    <source>
        <dbReference type="ARBA" id="ARBA00022670"/>
    </source>
</evidence>
<dbReference type="FunFam" id="2.40.10.10:FF:000068">
    <property type="entry name" value="transmembrane protease serine 2"/>
    <property type="match status" value="1"/>
</dbReference>
<dbReference type="GeneID" id="117574810"/>
<keyword evidence="10" id="KW-1185">Reference proteome</keyword>